<evidence type="ECO:0000313" key="3">
    <source>
        <dbReference type="EMBL" id="ANI92737.1"/>
    </source>
</evidence>
<keyword evidence="4" id="KW-1185">Reference proteome</keyword>
<accession>A0A173LN94</accession>
<organism evidence="3 4">
    <name type="scientific">Dietzia timorensis</name>
    <dbReference type="NCBI Taxonomy" id="499555"/>
    <lineage>
        <taxon>Bacteria</taxon>
        <taxon>Bacillati</taxon>
        <taxon>Actinomycetota</taxon>
        <taxon>Actinomycetes</taxon>
        <taxon>Mycobacteriales</taxon>
        <taxon>Dietziaceae</taxon>
        <taxon>Dietzia</taxon>
    </lineage>
</organism>
<dbReference type="AlphaFoldDB" id="A0A173LN94"/>
<sequence>MRSSTRRNTRAVAALSATAAVALAACSPVSSSLDAHPGQSDDWSSTYADVHNSSASSGESPQDPTLKWSRDIGAPLPGPATFSPLEELQQASLSDSGCNVFSLEIEDGRKSWCNRQAIGGPRISGQINKFGDSYWPILSGAAAISGEGEFRYGTTPPGTATTARQLSGQLVLTVSMFGQARIYGTQHGTPRGAPFELAGPVPNVAPDYGLSWCETGSRGCPAPAPAAVTADGSVFYLTVWAPGADAPELVAVRVDSRERANPEKYVPATDPHAMIGMTELWRTPLPHGRTGAPVVLSEDEDIAYVTSPGGVSAFSTEDGSERWHHKTDVETDFAPAVSPDGTIVLGGRTGAFYRGEDDETSDEMTREALAGSAVVALHDDGDGASELWRDERAASLSAPVLSSDGNVLLASREGRSGVAIRALGGDGEELWSKPVPGAEGPVAGLTLADSGALALSLAVGRVYFFADD</sequence>
<keyword evidence="2" id="KW-0732">Signal</keyword>
<protein>
    <recommendedName>
        <fullName evidence="5">Outer membrane protein assembly factor BamB</fullName>
    </recommendedName>
</protein>
<dbReference type="Proteomes" id="UP000186104">
    <property type="component" value="Chromosome"/>
</dbReference>
<dbReference type="PROSITE" id="PS51257">
    <property type="entry name" value="PROKAR_LIPOPROTEIN"/>
    <property type="match status" value="1"/>
</dbReference>
<dbReference type="KEGG" id="dtm:BJL86_1969"/>
<proteinExistence type="predicted"/>
<feature type="signal peptide" evidence="2">
    <location>
        <begin position="1"/>
        <end position="24"/>
    </location>
</feature>
<dbReference type="InterPro" id="IPR015943">
    <property type="entry name" value="WD40/YVTN_repeat-like_dom_sf"/>
</dbReference>
<dbReference type="EMBL" id="CP015961">
    <property type="protein sequence ID" value="ANI92737.1"/>
    <property type="molecule type" value="Genomic_DNA"/>
</dbReference>
<evidence type="ECO:0000256" key="1">
    <source>
        <dbReference type="SAM" id="MobiDB-lite"/>
    </source>
</evidence>
<dbReference type="Gene3D" id="2.130.10.10">
    <property type="entry name" value="YVTN repeat-like/Quinoprotein amine dehydrogenase"/>
    <property type="match status" value="1"/>
</dbReference>
<reference evidence="3 4" key="1">
    <citation type="submission" date="2016-06" db="EMBL/GenBank/DDBJ databases">
        <title>Complete genome sequence of a saline-alkali tolerant type strain Dietzia timorensis ID05-A0528T.</title>
        <authorList>
            <person name="Wu X."/>
        </authorList>
    </citation>
    <scope>NUCLEOTIDE SEQUENCE [LARGE SCALE GENOMIC DNA]</scope>
    <source>
        <strain evidence="3 4">ID05-A0528</strain>
    </source>
</reference>
<evidence type="ECO:0000313" key="4">
    <source>
        <dbReference type="Proteomes" id="UP000186104"/>
    </source>
</evidence>
<evidence type="ECO:0000256" key="2">
    <source>
        <dbReference type="SAM" id="SignalP"/>
    </source>
</evidence>
<feature type="compositionally biased region" description="Polar residues" evidence="1">
    <location>
        <begin position="41"/>
        <end position="63"/>
    </location>
</feature>
<dbReference type="RefSeq" id="WP_067472079.1">
    <property type="nucleotide sequence ID" value="NZ_CP015961.1"/>
</dbReference>
<dbReference type="SUPFAM" id="SSF50998">
    <property type="entry name" value="Quinoprotein alcohol dehydrogenase-like"/>
    <property type="match status" value="1"/>
</dbReference>
<feature type="region of interest" description="Disordered" evidence="1">
    <location>
        <begin position="30"/>
        <end position="73"/>
    </location>
</feature>
<feature type="chain" id="PRO_5008008775" description="Outer membrane protein assembly factor BamB" evidence="2">
    <location>
        <begin position="25"/>
        <end position="468"/>
    </location>
</feature>
<name>A0A173LN94_9ACTN</name>
<evidence type="ECO:0008006" key="5">
    <source>
        <dbReference type="Google" id="ProtNLM"/>
    </source>
</evidence>
<dbReference type="InterPro" id="IPR011047">
    <property type="entry name" value="Quinoprotein_ADH-like_sf"/>
</dbReference>
<gene>
    <name evidence="3" type="ORF">BJL86_1969</name>
</gene>
<dbReference type="STRING" id="499555.BJL86_1969"/>